<name>A0A0Q3LJU3_BRADI</name>
<reference evidence="2" key="2">
    <citation type="submission" date="2017-06" db="EMBL/GenBank/DDBJ databases">
        <title>WGS assembly of Brachypodium distachyon.</title>
        <authorList>
            <consortium name="The International Brachypodium Initiative"/>
            <person name="Lucas S."/>
            <person name="Harmon-Smith M."/>
            <person name="Lail K."/>
            <person name="Tice H."/>
            <person name="Grimwood J."/>
            <person name="Bruce D."/>
            <person name="Barry K."/>
            <person name="Shu S."/>
            <person name="Lindquist E."/>
            <person name="Wang M."/>
            <person name="Pitluck S."/>
            <person name="Vogel J.P."/>
            <person name="Garvin D.F."/>
            <person name="Mockler T.C."/>
            <person name="Schmutz J."/>
            <person name="Rokhsar D."/>
            <person name="Bevan M.W."/>
        </authorList>
    </citation>
    <scope>NUCLEOTIDE SEQUENCE</scope>
    <source>
        <strain evidence="2">Bd21</strain>
    </source>
</reference>
<dbReference type="AlphaFoldDB" id="A0A0Q3LJU3"/>
<dbReference type="EMBL" id="CM000880">
    <property type="protein sequence ID" value="KQK23545.1"/>
    <property type="molecule type" value="Genomic_DNA"/>
</dbReference>
<dbReference type="EnsemblPlants" id="KQK23545">
    <property type="protein sequence ID" value="KQK23545"/>
    <property type="gene ID" value="BRADI_1g74515v3"/>
</dbReference>
<sequence>MPPACRIHPHTAGGSAPAAPDQQPKVNSEPRRPSPRLAKPTAAASPEETTRPPLSLVRAPGHLATEICRRRPSPPPPPAGVASMRAAAAPAFELRCTEGSQRIPTLLQGQGPPPPRRGPAAAAAGWGTGEWRSTRSRVFPLSRQTKETQGS</sequence>
<reference evidence="3" key="3">
    <citation type="submission" date="2018-08" db="UniProtKB">
        <authorList>
            <consortium name="EnsemblPlants"/>
        </authorList>
    </citation>
    <scope>IDENTIFICATION</scope>
    <source>
        <strain evidence="3">cv. Bd21</strain>
    </source>
</reference>
<organism evidence="2">
    <name type="scientific">Brachypodium distachyon</name>
    <name type="common">Purple false brome</name>
    <name type="synonym">Trachynia distachya</name>
    <dbReference type="NCBI Taxonomy" id="15368"/>
    <lineage>
        <taxon>Eukaryota</taxon>
        <taxon>Viridiplantae</taxon>
        <taxon>Streptophyta</taxon>
        <taxon>Embryophyta</taxon>
        <taxon>Tracheophyta</taxon>
        <taxon>Spermatophyta</taxon>
        <taxon>Magnoliopsida</taxon>
        <taxon>Liliopsida</taxon>
        <taxon>Poales</taxon>
        <taxon>Poaceae</taxon>
        <taxon>BOP clade</taxon>
        <taxon>Pooideae</taxon>
        <taxon>Stipodae</taxon>
        <taxon>Brachypodieae</taxon>
        <taxon>Brachypodium</taxon>
    </lineage>
</organism>
<evidence type="ECO:0000313" key="4">
    <source>
        <dbReference type="Proteomes" id="UP000008810"/>
    </source>
</evidence>
<gene>
    <name evidence="2" type="ORF">BRADI_1g74515v3</name>
</gene>
<evidence type="ECO:0000256" key="1">
    <source>
        <dbReference type="SAM" id="MobiDB-lite"/>
    </source>
</evidence>
<evidence type="ECO:0000313" key="3">
    <source>
        <dbReference type="EnsemblPlants" id="KQK23545"/>
    </source>
</evidence>
<dbReference type="Proteomes" id="UP000008810">
    <property type="component" value="Chromosome 1"/>
</dbReference>
<dbReference type="InParanoid" id="A0A0Q3LJU3"/>
<feature type="region of interest" description="Disordered" evidence="1">
    <location>
        <begin position="104"/>
        <end position="151"/>
    </location>
</feature>
<evidence type="ECO:0000313" key="2">
    <source>
        <dbReference type="EMBL" id="KQK23545.1"/>
    </source>
</evidence>
<reference evidence="2 3" key="1">
    <citation type="journal article" date="2010" name="Nature">
        <title>Genome sequencing and analysis of the model grass Brachypodium distachyon.</title>
        <authorList>
            <consortium name="International Brachypodium Initiative"/>
        </authorList>
    </citation>
    <scope>NUCLEOTIDE SEQUENCE [LARGE SCALE GENOMIC DNA]</scope>
    <source>
        <strain evidence="2 3">Bd21</strain>
    </source>
</reference>
<keyword evidence="4" id="KW-1185">Reference proteome</keyword>
<feature type="region of interest" description="Disordered" evidence="1">
    <location>
        <begin position="1"/>
        <end position="85"/>
    </location>
</feature>
<proteinExistence type="predicted"/>
<protein>
    <submittedName>
        <fullName evidence="2 3">Uncharacterized protein</fullName>
    </submittedName>
</protein>
<dbReference type="Gramene" id="KQK23545">
    <property type="protein sequence ID" value="KQK23545"/>
    <property type="gene ID" value="BRADI_1g74515v3"/>
</dbReference>
<accession>A0A0Q3LJU3</accession>